<accession>A0A1V0BF45</accession>
<dbReference type="PANTHER" id="PTHR42928:SF5">
    <property type="entry name" value="BLR1237 PROTEIN"/>
    <property type="match status" value="1"/>
</dbReference>
<evidence type="ECO:0000313" key="3">
    <source>
        <dbReference type="EMBL" id="AQZ98559.1"/>
    </source>
</evidence>
<proteinExistence type="inferred from homology"/>
<protein>
    <submittedName>
        <fullName evidence="4">ABC transporter substrate-binding protein</fullName>
    </submittedName>
</protein>
<evidence type="ECO:0000313" key="6">
    <source>
        <dbReference type="Proteomes" id="UP000242792"/>
    </source>
</evidence>
<dbReference type="PANTHER" id="PTHR42928">
    <property type="entry name" value="TRICARBOXYLATE-BINDING PROTEIN"/>
    <property type="match status" value="1"/>
</dbReference>
<dbReference type="STRING" id="225992.B5M06_10165"/>
<evidence type="ECO:0000313" key="4">
    <source>
        <dbReference type="EMBL" id="KUF40917.1"/>
    </source>
</evidence>
<organism evidence="4 5">
    <name type="scientific">Comamonas kerstersii</name>
    <dbReference type="NCBI Taxonomy" id="225992"/>
    <lineage>
        <taxon>Bacteria</taxon>
        <taxon>Pseudomonadati</taxon>
        <taxon>Pseudomonadota</taxon>
        <taxon>Betaproteobacteria</taxon>
        <taxon>Burkholderiales</taxon>
        <taxon>Comamonadaceae</taxon>
        <taxon>Comamonas</taxon>
    </lineage>
</organism>
<dbReference type="RefSeq" id="WP_054066534.1">
    <property type="nucleotide sequence ID" value="NZ_CATYED010000027.1"/>
</dbReference>
<keyword evidence="2" id="KW-0732">Signal</keyword>
<dbReference type="EMBL" id="LPXH01000025">
    <property type="protein sequence ID" value="KUF40917.1"/>
    <property type="molecule type" value="Genomic_DNA"/>
</dbReference>
<dbReference type="EMBL" id="CP020121">
    <property type="protein sequence ID" value="AQZ98559.1"/>
    <property type="molecule type" value="Genomic_DNA"/>
</dbReference>
<dbReference type="Proteomes" id="UP000242792">
    <property type="component" value="Chromosome"/>
</dbReference>
<dbReference type="Gene3D" id="3.40.190.10">
    <property type="entry name" value="Periplasmic binding protein-like II"/>
    <property type="match status" value="1"/>
</dbReference>
<dbReference type="SUPFAM" id="SSF53850">
    <property type="entry name" value="Periplasmic binding protein-like II"/>
    <property type="match status" value="1"/>
</dbReference>
<dbReference type="InterPro" id="IPR005064">
    <property type="entry name" value="BUG"/>
</dbReference>
<feature type="signal peptide" evidence="2">
    <location>
        <begin position="1"/>
        <end position="22"/>
    </location>
</feature>
<gene>
    <name evidence="4" type="ORF">AS359_08740</name>
    <name evidence="3" type="ORF">B5M06_10165</name>
</gene>
<dbReference type="PIRSF" id="PIRSF017082">
    <property type="entry name" value="YflP"/>
    <property type="match status" value="1"/>
</dbReference>
<sequence length="321" mass="34358">MKRRTCLGLAFALLGTASMAQQAYPSKPIKLLVPFAPGGTTDIIARVIADPLSRELGQPVIVENKGGGGGVIGAQETARSAPDGYSLGIATVSTTATNPAINPKIPYNTLTDFTPVINIAATPNVLAVNPKFGPTDYKSFEDKVKNSKGEFSYASSGTGGIQHMLMELYKNLTGTFITHIPYRGAGPALSDTVSGQVPMILDNLPSALPFIKDRRLLPIAVAAPERLAVLPDVPTFKEVGLEPVNRMAFYGILGPKGMQPEVVEKINVAVKKVLQDPAVRQRIEDTGSLVVGNSPAEFADQIKNEYEVYRKVVQDQKLTLE</sequence>
<evidence type="ECO:0000256" key="2">
    <source>
        <dbReference type="SAM" id="SignalP"/>
    </source>
</evidence>
<dbReference type="InterPro" id="IPR042100">
    <property type="entry name" value="Bug_dom1"/>
</dbReference>
<keyword evidence="5" id="KW-1185">Reference proteome</keyword>
<dbReference type="AlphaFoldDB" id="A0A0W7Z0L4"/>
<comment type="similarity">
    <text evidence="1">Belongs to the UPF0065 (bug) family.</text>
</comment>
<evidence type="ECO:0000313" key="5">
    <source>
        <dbReference type="Proteomes" id="UP000053300"/>
    </source>
</evidence>
<dbReference type="GeneID" id="83039685"/>
<dbReference type="Pfam" id="PF03401">
    <property type="entry name" value="TctC"/>
    <property type="match status" value="1"/>
</dbReference>
<name>A0A0W7Z0L4_9BURK</name>
<dbReference type="OrthoDB" id="8678477at2"/>
<reference evidence="4 5" key="1">
    <citation type="submission" date="2015-12" db="EMBL/GenBank/DDBJ databases">
        <title>Complete genome sequence of a multi-drug resistant strain Acidovorax sp. 12322-1.</title>
        <authorList>
            <person name="Ming D."/>
            <person name="Wang M."/>
            <person name="Hu S."/>
            <person name="Zhou Y."/>
            <person name="Jiang T."/>
        </authorList>
    </citation>
    <scope>NUCLEOTIDE SEQUENCE [LARGE SCALE GENOMIC DNA]</scope>
    <source>
        <strain evidence="4 5">12322-1</strain>
    </source>
</reference>
<dbReference type="Gene3D" id="3.40.190.150">
    <property type="entry name" value="Bordetella uptake gene, domain 1"/>
    <property type="match status" value="1"/>
</dbReference>
<reference evidence="3 6" key="2">
    <citation type="submission" date="2017-03" db="EMBL/GenBank/DDBJ databases">
        <title>Rapid Whole Genome Sequencing of Comamonas kerstersii Causing Continuous ambulatory Peritoneal Dialysis-Associated Peritonitis.</title>
        <authorList>
            <person name="Zheng B."/>
        </authorList>
    </citation>
    <scope>NUCLEOTIDE SEQUENCE [LARGE SCALE GENOMIC DNA]</scope>
    <source>
        <strain evidence="3 6">8943</strain>
    </source>
</reference>
<feature type="chain" id="PRO_5036299345" evidence="2">
    <location>
        <begin position="23"/>
        <end position="321"/>
    </location>
</feature>
<dbReference type="CDD" id="cd13577">
    <property type="entry name" value="PBP2_BugE_Glu"/>
    <property type="match status" value="1"/>
</dbReference>
<dbReference type="Proteomes" id="UP000053300">
    <property type="component" value="Unassembled WGS sequence"/>
</dbReference>
<dbReference type="KEGG" id="cke:B5M06_10165"/>
<accession>A0A0W7Z0L4</accession>
<accession>A0A1V3TJ75</accession>
<evidence type="ECO:0000256" key="1">
    <source>
        <dbReference type="ARBA" id="ARBA00006987"/>
    </source>
</evidence>